<name>A7RNA1_NEMVE</name>
<dbReference type="PhylomeDB" id="A7RNA1"/>
<feature type="domain" description="G-protein coupled receptors family 1 profile" evidence="10">
    <location>
        <begin position="10"/>
        <end position="121"/>
    </location>
</feature>
<proteinExistence type="predicted"/>
<dbReference type="GO" id="GO:0005886">
    <property type="term" value="C:plasma membrane"/>
    <property type="evidence" value="ECO:0007669"/>
    <property type="project" value="UniProtKB-SubCell"/>
</dbReference>
<dbReference type="eggNOG" id="KOG3656">
    <property type="taxonomic scope" value="Eukaryota"/>
</dbReference>
<dbReference type="AlphaFoldDB" id="A7RNA1"/>
<keyword evidence="8" id="KW-0807">Transducer</keyword>
<sequence length="121" mass="13324">LLIAVLALCGNILVCVASFRSPRLRKSSNFYVISLAVSDIILATLAMPFTLSVLISGQLEFASFWCTFQAVVAVLSSKASILTMTLAALHRYFKLIMPSFYKKIYTTTFMISSLATAWILS</sequence>
<evidence type="ECO:0000313" key="11">
    <source>
        <dbReference type="EMBL" id="EDO47103.1"/>
    </source>
</evidence>
<evidence type="ECO:0000259" key="10">
    <source>
        <dbReference type="PROSITE" id="PS50262"/>
    </source>
</evidence>
<dbReference type="SUPFAM" id="SSF81321">
    <property type="entry name" value="Family A G protein-coupled receptor-like"/>
    <property type="match status" value="1"/>
</dbReference>
<keyword evidence="2" id="KW-1003">Cell membrane</keyword>
<comment type="subcellular location">
    <subcellularLocation>
        <location evidence="1">Cell membrane</location>
        <topology evidence="1">Multi-pass membrane protein</topology>
    </subcellularLocation>
</comment>
<feature type="non-terminal residue" evidence="11">
    <location>
        <position position="121"/>
    </location>
</feature>
<dbReference type="STRING" id="45351.A7RNA1"/>
<keyword evidence="3 9" id="KW-0812">Transmembrane</keyword>
<evidence type="ECO:0000256" key="4">
    <source>
        <dbReference type="ARBA" id="ARBA00022989"/>
    </source>
</evidence>
<keyword evidence="12" id="KW-1185">Reference proteome</keyword>
<evidence type="ECO:0000256" key="9">
    <source>
        <dbReference type="SAM" id="Phobius"/>
    </source>
</evidence>
<evidence type="ECO:0000256" key="8">
    <source>
        <dbReference type="ARBA" id="ARBA00023224"/>
    </source>
</evidence>
<evidence type="ECO:0000256" key="3">
    <source>
        <dbReference type="ARBA" id="ARBA00022692"/>
    </source>
</evidence>
<keyword evidence="4 9" id="KW-1133">Transmembrane helix</keyword>
<dbReference type="Pfam" id="PF00001">
    <property type="entry name" value="7tm_1"/>
    <property type="match status" value="1"/>
</dbReference>
<dbReference type="GO" id="GO:0004930">
    <property type="term" value="F:G protein-coupled receptor activity"/>
    <property type="evidence" value="ECO:0007669"/>
    <property type="project" value="UniProtKB-KW"/>
</dbReference>
<evidence type="ECO:0000256" key="1">
    <source>
        <dbReference type="ARBA" id="ARBA00004651"/>
    </source>
</evidence>
<dbReference type="Proteomes" id="UP000001593">
    <property type="component" value="Unassembled WGS sequence"/>
</dbReference>
<dbReference type="HOGENOM" id="CLU_009579_29_9_1"/>
<dbReference type="InterPro" id="IPR000276">
    <property type="entry name" value="GPCR_Rhodpsn"/>
</dbReference>
<keyword evidence="7" id="KW-0675">Receptor</keyword>
<dbReference type="OMA" id="FASFWCT"/>
<dbReference type="EMBL" id="DS469522">
    <property type="protein sequence ID" value="EDO47103.1"/>
    <property type="molecule type" value="Genomic_DNA"/>
</dbReference>
<feature type="transmembrane region" description="Helical" evidence="9">
    <location>
        <begin position="30"/>
        <end position="55"/>
    </location>
</feature>
<reference evidence="11 12" key="1">
    <citation type="journal article" date="2007" name="Science">
        <title>Sea anemone genome reveals ancestral eumetazoan gene repertoire and genomic organization.</title>
        <authorList>
            <person name="Putnam N.H."/>
            <person name="Srivastava M."/>
            <person name="Hellsten U."/>
            <person name="Dirks B."/>
            <person name="Chapman J."/>
            <person name="Salamov A."/>
            <person name="Terry A."/>
            <person name="Shapiro H."/>
            <person name="Lindquist E."/>
            <person name="Kapitonov V.V."/>
            <person name="Jurka J."/>
            <person name="Genikhovich G."/>
            <person name="Grigoriev I.V."/>
            <person name="Lucas S.M."/>
            <person name="Steele R.E."/>
            <person name="Finnerty J.R."/>
            <person name="Technau U."/>
            <person name="Martindale M.Q."/>
            <person name="Rokhsar D.S."/>
        </authorList>
    </citation>
    <scope>NUCLEOTIDE SEQUENCE [LARGE SCALE GENOMIC DNA]</scope>
    <source>
        <strain evidence="12">CH2 X CH6</strain>
    </source>
</reference>
<protein>
    <recommendedName>
        <fullName evidence="10">G-protein coupled receptors family 1 profile domain-containing protein</fullName>
    </recommendedName>
</protein>
<evidence type="ECO:0000256" key="6">
    <source>
        <dbReference type="ARBA" id="ARBA00023136"/>
    </source>
</evidence>
<dbReference type="PRINTS" id="PR00237">
    <property type="entry name" value="GPCRRHODOPSN"/>
</dbReference>
<feature type="transmembrane region" description="Helical" evidence="9">
    <location>
        <begin position="61"/>
        <end position="88"/>
    </location>
</feature>
<evidence type="ECO:0000313" key="12">
    <source>
        <dbReference type="Proteomes" id="UP000001593"/>
    </source>
</evidence>
<evidence type="ECO:0000256" key="2">
    <source>
        <dbReference type="ARBA" id="ARBA00022475"/>
    </source>
</evidence>
<dbReference type="InterPro" id="IPR017452">
    <property type="entry name" value="GPCR_Rhodpsn_7TM"/>
</dbReference>
<organism evidence="11 12">
    <name type="scientific">Nematostella vectensis</name>
    <name type="common">Starlet sea anemone</name>
    <dbReference type="NCBI Taxonomy" id="45351"/>
    <lineage>
        <taxon>Eukaryota</taxon>
        <taxon>Metazoa</taxon>
        <taxon>Cnidaria</taxon>
        <taxon>Anthozoa</taxon>
        <taxon>Hexacorallia</taxon>
        <taxon>Actiniaria</taxon>
        <taxon>Edwardsiidae</taxon>
        <taxon>Nematostella</taxon>
    </lineage>
</organism>
<keyword evidence="6 9" id="KW-0472">Membrane</keyword>
<accession>A7RNA1</accession>
<feature type="non-terminal residue" evidence="11">
    <location>
        <position position="1"/>
    </location>
</feature>
<dbReference type="PANTHER" id="PTHR24248">
    <property type="entry name" value="ADRENERGIC RECEPTOR-RELATED G-PROTEIN COUPLED RECEPTOR"/>
    <property type="match status" value="1"/>
</dbReference>
<evidence type="ECO:0000256" key="7">
    <source>
        <dbReference type="ARBA" id="ARBA00023170"/>
    </source>
</evidence>
<dbReference type="Gene3D" id="1.20.1070.10">
    <property type="entry name" value="Rhodopsin 7-helix transmembrane proteins"/>
    <property type="match status" value="1"/>
</dbReference>
<dbReference type="PROSITE" id="PS50262">
    <property type="entry name" value="G_PROTEIN_RECEP_F1_2"/>
    <property type="match status" value="1"/>
</dbReference>
<keyword evidence="5" id="KW-0297">G-protein coupled receptor</keyword>
<gene>
    <name evidence="11" type="ORF">NEMVEDRAFT_v1g38327</name>
</gene>
<evidence type="ECO:0000256" key="5">
    <source>
        <dbReference type="ARBA" id="ARBA00023040"/>
    </source>
</evidence>
<dbReference type="InParanoid" id="A7RNA1"/>